<comment type="caution">
    <text evidence="1">The sequence shown here is derived from an EMBL/GenBank/DDBJ whole genome shotgun (WGS) entry which is preliminary data.</text>
</comment>
<accession>A0A398CCX7</accession>
<dbReference type="EMBL" id="QXJM01000052">
    <property type="protein sequence ID" value="RIE00563.1"/>
    <property type="molecule type" value="Genomic_DNA"/>
</dbReference>
<dbReference type="RefSeq" id="WP_119152384.1">
    <property type="nucleotide sequence ID" value="NZ_JBHSOV010000006.1"/>
</dbReference>
<dbReference type="Proteomes" id="UP000266340">
    <property type="component" value="Unassembled WGS sequence"/>
</dbReference>
<gene>
    <name evidence="1" type="ORF">D3H35_27895</name>
</gene>
<sequence length="70" mass="7907">MFLYKLEVSLSDRQIVMIIMGDSDQEVMDSVEDHLSKHYIGTPDIVEIALVEKRRANKGAAYVIECGTSF</sequence>
<protein>
    <submittedName>
        <fullName evidence="1">DUF3906 family protein</fullName>
    </submittedName>
</protein>
<keyword evidence="2" id="KW-1185">Reference proteome</keyword>
<dbReference type="Pfam" id="PF13046">
    <property type="entry name" value="DUF3906"/>
    <property type="match status" value="1"/>
</dbReference>
<reference evidence="1 2" key="1">
    <citation type="submission" date="2018-09" db="EMBL/GenBank/DDBJ databases">
        <title>Cohnella cavernae sp. nov., isolated from a karst cave.</title>
        <authorList>
            <person name="Zhu H."/>
        </authorList>
    </citation>
    <scope>NUCLEOTIDE SEQUENCE [LARGE SCALE GENOMIC DNA]</scope>
    <source>
        <strain evidence="1 2">K2E09-144</strain>
    </source>
</reference>
<evidence type="ECO:0000313" key="2">
    <source>
        <dbReference type="Proteomes" id="UP000266340"/>
    </source>
</evidence>
<dbReference type="OrthoDB" id="2382322at2"/>
<proteinExistence type="predicted"/>
<name>A0A398CCX7_9BACL</name>
<organism evidence="1 2">
    <name type="scientific">Cohnella faecalis</name>
    <dbReference type="NCBI Taxonomy" id="2315694"/>
    <lineage>
        <taxon>Bacteria</taxon>
        <taxon>Bacillati</taxon>
        <taxon>Bacillota</taxon>
        <taxon>Bacilli</taxon>
        <taxon>Bacillales</taxon>
        <taxon>Paenibacillaceae</taxon>
        <taxon>Cohnella</taxon>
    </lineage>
</organism>
<evidence type="ECO:0000313" key="1">
    <source>
        <dbReference type="EMBL" id="RIE00563.1"/>
    </source>
</evidence>
<dbReference type="InterPro" id="IPR024998">
    <property type="entry name" value="DUF3906"/>
</dbReference>
<dbReference type="AlphaFoldDB" id="A0A398CCX7"/>